<keyword evidence="9" id="KW-1185">Reference proteome</keyword>
<gene>
    <name evidence="10" type="primary">LOC104588892</name>
</gene>
<protein>
    <submittedName>
        <fullName evidence="10">Uncharacterized protein LOC104588892</fullName>
    </submittedName>
</protein>
<accession>A0A1U7ZBS8</accession>
<keyword evidence="5 7" id="KW-0472">Membrane</keyword>
<keyword evidence="4 7" id="KW-1133">Transmembrane helix</keyword>
<dbReference type="InterPro" id="IPR052222">
    <property type="entry name" value="DESIGUAL"/>
</dbReference>
<dbReference type="GO" id="GO:0012505">
    <property type="term" value="C:endomembrane system"/>
    <property type="evidence" value="ECO:0007669"/>
    <property type="project" value="UniProtKB-SubCell"/>
</dbReference>
<evidence type="ECO:0000256" key="4">
    <source>
        <dbReference type="ARBA" id="ARBA00022989"/>
    </source>
</evidence>
<dbReference type="RefSeq" id="XP_010245317.1">
    <property type="nucleotide sequence ID" value="XM_010247015.2"/>
</dbReference>
<comment type="similarity">
    <text evidence="6">Belongs to the DESIGUAL family.</text>
</comment>
<dbReference type="KEGG" id="nnu:104588892"/>
<evidence type="ECO:0000256" key="1">
    <source>
        <dbReference type="ARBA" id="ARBA00004127"/>
    </source>
</evidence>
<dbReference type="InterPro" id="IPR009606">
    <property type="entry name" value="DEAL/Modifying_wall_lignin1/2"/>
</dbReference>
<dbReference type="Proteomes" id="UP000189703">
    <property type="component" value="Unplaced"/>
</dbReference>
<feature type="transmembrane region" description="Helical" evidence="7">
    <location>
        <begin position="90"/>
        <end position="112"/>
    </location>
</feature>
<evidence type="ECO:0000256" key="7">
    <source>
        <dbReference type="SAM" id="Phobius"/>
    </source>
</evidence>
<dbReference type="FunCoup" id="A0A1U7ZBS8">
    <property type="interactions" value="13"/>
</dbReference>
<reference evidence="10" key="1">
    <citation type="submission" date="2025-08" db="UniProtKB">
        <authorList>
            <consortium name="RefSeq"/>
        </authorList>
    </citation>
    <scope>IDENTIFICATION</scope>
</reference>
<name>A0A1U7ZBS8_NELNU</name>
<dbReference type="OrthoDB" id="2015495at2759"/>
<evidence type="ECO:0000256" key="5">
    <source>
        <dbReference type="ARBA" id="ARBA00023136"/>
    </source>
</evidence>
<feature type="transmembrane region" description="Helical" evidence="7">
    <location>
        <begin position="55"/>
        <end position="78"/>
    </location>
</feature>
<keyword evidence="3 8" id="KW-0732">Signal</keyword>
<dbReference type="Pfam" id="PF06749">
    <property type="entry name" value="DUF1218"/>
    <property type="match status" value="1"/>
</dbReference>
<proteinExistence type="inferred from homology"/>
<dbReference type="PANTHER" id="PTHR31769">
    <property type="entry name" value="OS07G0462200 PROTEIN-RELATED"/>
    <property type="match status" value="1"/>
</dbReference>
<dbReference type="AlphaFoldDB" id="A0A1U7ZBS8"/>
<evidence type="ECO:0000256" key="6">
    <source>
        <dbReference type="ARBA" id="ARBA00029467"/>
    </source>
</evidence>
<evidence type="ECO:0000256" key="3">
    <source>
        <dbReference type="ARBA" id="ARBA00022729"/>
    </source>
</evidence>
<feature type="chain" id="PRO_5010529459" evidence="8">
    <location>
        <begin position="22"/>
        <end position="185"/>
    </location>
</feature>
<dbReference type="InParanoid" id="A0A1U7ZBS8"/>
<evidence type="ECO:0000313" key="9">
    <source>
        <dbReference type="Proteomes" id="UP000189703"/>
    </source>
</evidence>
<feature type="signal peptide" evidence="8">
    <location>
        <begin position="1"/>
        <end position="21"/>
    </location>
</feature>
<comment type="subcellular location">
    <subcellularLocation>
        <location evidence="1">Endomembrane system</location>
        <topology evidence="1">Multi-pass membrane protein</topology>
    </subcellularLocation>
</comment>
<feature type="transmembrane region" description="Helical" evidence="7">
    <location>
        <begin position="140"/>
        <end position="160"/>
    </location>
</feature>
<evidence type="ECO:0000256" key="2">
    <source>
        <dbReference type="ARBA" id="ARBA00022692"/>
    </source>
</evidence>
<evidence type="ECO:0000313" key="10">
    <source>
        <dbReference type="RefSeq" id="XP_010245317.1"/>
    </source>
</evidence>
<dbReference type="eggNOG" id="ENOG502QSXH">
    <property type="taxonomic scope" value="Eukaryota"/>
</dbReference>
<dbReference type="OMA" id="FLFITTW"/>
<sequence length="185" mass="19926">MASKLLLIIVFIFDLIAFALAVAAEQRRSSAQIITDSTKTYTYCVYDSDIATGFGVGSFLFLMASQALIMVASSCFCCGKALNPGGTRACAVLLFITCWLTFLIAEICLLAGSVRNAYHTKYRGIFGGQDPSCQTLRKGVFGAGAAFIVFTGILSELYYVSYSKAKDGFNAPYPKETGVGMAPYR</sequence>
<evidence type="ECO:0000256" key="8">
    <source>
        <dbReference type="SAM" id="SignalP"/>
    </source>
</evidence>
<keyword evidence="2 7" id="KW-0812">Transmembrane</keyword>
<dbReference type="GeneID" id="104588892"/>
<organism evidence="9 10">
    <name type="scientific">Nelumbo nucifera</name>
    <name type="common">Sacred lotus</name>
    <dbReference type="NCBI Taxonomy" id="4432"/>
    <lineage>
        <taxon>Eukaryota</taxon>
        <taxon>Viridiplantae</taxon>
        <taxon>Streptophyta</taxon>
        <taxon>Embryophyta</taxon>
        <taxon>Tracheophyta</taxon>
        <taxon>Spermatophyta</taxon>
        <taxon>Magnoliopsida</taxon>
        <taxon>Proteales</taxon>
        <taxon>Nelumbonaceae</taxon>
        <taxon>Nelumbo</taxon>
    </lineage>
</organism>